<dbReference type="InterPro" id="IPR036864">
    <property type="entry name" value="Zn2-C6_fun-type_DNA-bd_sf"/>
</dbReference>
<evidence type="ECO:0000313" key="5">
    <source>
        <dbReference type="Proteomes" id="UP000182658"/>
    </source>
</evidence>
<dbReference type="PANTHER" id="PTHR47256:SF1">
    <property type="entry name" value="ZN(II)2CYS6 TRANSCRIPTION FACTOR (EUROFUNG)"/>
    <property type="match status" value="1"/>
</dbReference>
<dbReference type="PROSITE" id="PS50048">
    <property type="entry name" value="ZN2_CY6_FUNGAL_2"/>
    <property type="match status" value="1"/>
</dbReference>
<dbReference type="SUPFAM" id="SSF57701">
    <property type="entry name" value="Zn2/Cys6 DNA-binding domain"/>
    <property type="match status" value="1"/>
</dbReference>
<accession>A0A1J7ICV1</accession>
<feature type="compositionally biased region" description="Polar residues" evidence="2">
    <location>
        <begin position="1"/>
        <end position="16"/>
    </location>
</feature>
<evidence type="ECO:0000259" key="3">
    <source>
        <dbReference type="PROSITE" id="PS50048"/>
    </source>
</evidence>
<proteinExistence type="predicted"/>
<dbReference type="InterPro" id="IPR053187">
    <property type="entry name" value="Notoamide_regulator"/>
</dbReference>
<sequence length="161" mass="18241">MSVTTRSHRNQASARPTRSAEPPEEVASSRFRRLLPAIRDHRANSKPITLPPRKRSAVLVACGACQKARTKCTGDRPACYRCQSKGVTCVYDIQARVSRVASNLGQVMRITDENTMLRELVNNLRTRTWTEAVEILRRVRDTPDLGQVIQFIRDADLIIQR</sequence>
<dbReference type="Pfam" id="PF00172">
    <property type="entry name" value="Zn_clus"/>
    <property type="match status" value="1"/>
</dbReference>
<dbReference type="GO" id="GO:0000981">
    <property type="term" value="F:DNA-binding transcription factor activity, RNA polymerase II-specific"/>
    <property type="evidence" value="ECO:0007669"/>
    <property type="project" value="InterPro"/>
</dbReference>
<feature type="domain" description="Zn(2)-C6 fungal-type" evidence="3">
    <location>
        <begin position="61"/>
        <end position="91"/>
    </location>
</feature>
<dbReference type="AlphaFoldDB" id="A0A1J7ICV1"/>
<dbReference type="PANTHER" id="PTHR47256">
    <property type="entry name" value="ZN(II)2CYS6 TRANSCRIPTION FACTOR (EUROFUNG)-RELATED"/>
    <property type="match status" value="1"/>
</dbReference>
<reference evidence="4 5" key="1">
    <citation type="submission" date="2016-10" db="EMBL/GenBank/DDBJ databases">
        <title>Draft genome sequence of Coniochaeta ligniaria NRRL30616, a lignocellulolytic fungus for bioabatement of inhibitors in plant biomass hydrolysates.</title>
        <authorList>
            <consortium name="DOE Joint Genome Institute"/>
            <person name="Jimenez D.J."/>
            <person name="Hector R.E."/>
            <person name="Riley R."/>
            <person name="Sun H."/>
            <person name="Grigoriev I.V."/>
            <person name="Van Elsas J.D."/>
            <person name="Nichols N.N."/>
        </authorList>
    </citation>
    <scope>NUCLEOTIDE SEQUENCE [LARGE SCALE GENOMIC DNA]</scope>
    <source>
        <strain evidence="4 5">NRRL 30616</strain>
    </source>
</reference>
<dbReference type="Gene3D" id="4.10.240.10">
    <property type="entry name" value="Zn(2)-C6 fungal-type DNA-binding domain"/>
    <property type="match status" value="1"/>
</dbReference>
<evidence type="ECO:0000313" key="4">
    <source>
        <dbReference type="EMBL" id="OIW25543.1"/>
    </source>
</evidence>
<dbReference type="InParanoid" id="A0A1J7ICV1"/>
<dbReference type="SMART" id="SM00066">
    <property type="entry name" value="GAL4"/>
    <property type="match status" value="1"/>
</dbReference>
<dbReference type="Proteomes" id="UP000182658">
    <property type="component" value="Unassembled WGS sequence"/>
</dbReference>
<dbReference type="InterPro" id="IPR001138">
    <property type="entry name" value="Zn2Cys6_DnaBD"/>
</dbReference>
<dbReference type="EMBL" id="KV875101">
    <property type="protein sequence ID" value="OIW25543.1"/>
    <property type="molecule type" value="Genomic_DNA"/>
</dbReference>
<organism evidence="4 5">
    <name type="scientific">Coniochaeta ligniaria NRRL 30616</name>
    <dbReference type="NCBI Taxonomy" id="1408157"/>
    <lineage>
        <taxon>Eukaryota</taxon>
        <taxon>Fungi</taxon>
        <taxon>Dikarya</taxon>
        <taxon>Ascomycota</taxon>
        <taxon>Pezizomycotina</taxon>
        <taxon>Sordariomycetes</taxon>
        <taxon>Sordariomycetidae</taxon>
        <taxon>Coniochaetales</taxon>
        <taxon>Coniochaetaceae</taxon>
        <taxon>Coniochaeta</taxon>
    </lineage>
</organism>
<protein>
    <recommendedName>
        <fullName evidence="3">Zn(2)-C6 fungal-type domain-containing protein</fullName>
    </recommendedName>
</protein>
<dbReference type="OrthoDB" id="5236807at2759"/>
<evidence type="ECO:0000256" key="2">
    <source>
        <dbReference type="SAM" id="MobiDB-lite"/>
    </source>
</evidence>
<keyword evidence="1" id="KW-0539">Nucleus</keyword>
<keyword evidence="5" id="KW-1185">Reference proteome</keyword>
<feature type="region of interest" description="Disordered" evidence="2">
    <location>
        <begin position="1"/>
        <end position="28"/>
    </location>
</feature>
<gene>
    <name evidence="4" type="ORF">CONLIGDRAFT_635364</name>
</gene>
<dbReference type="CDD" id="cd00067">
    <property type="entry name" value="GAL4"/>
    <property type="match status" value="1"/>
</dbReference>
<dbReference type="GO" id="GO:0008270">
    <property type="term" value="F:zinc ion binding"/>
    <property type="evidence" value="ECO:0007669"/>
    <property type="project" value="InterPro"/>
</dbReference>
<name>A0A1J7ICV1_9PEZI</name>
<evidence type="ECO:0000256" key="1">
    <source>
        <dbReference type="ARBA" id="ARBA00023242"/>
    </source>
</evidence>